<proteinExistence type="inferred from homology"/>
<evidence type="ECO:0000256" key="1">
    <source>
        <dbReference type="ARBA" id="ARBA00006524"/>
    </source>
</evidence>
<dbReference type="InterPro" id="IPR019398">
    <property type="entry name" value="Pre-rRNA_process_TSR2"/>
</dbReference>
<gene>
    <name evidence="4" type="ORF">IW261DRAFT_1412824</name>
</gene>
<accession>A0AA39PTH5</accession>
<evidence type="ECO:0000256" key="2">
    <source>
        <dbReference type="ARBA" id="ARBA00022552"/>
    </source>
</evidence>
<evidence type="ECO:0000256" key="3">
    <source>
        <dbReference type="SAM" id="MobiDB-lite"/>
    </source>
</evidence>
<evidence type="ECO:0000313" key="4">
    <source>
        <dbReference type="EMBL" id="KAK0490252.1"/>
    </source>
</evidence>
<keyword evidence="2" id="KW-0698">rRNA processing</keyword>
<dbReference type="AlphaFoldDB" id="A0AA39PTH5"/>
<dbReference type="Pfam" id="PF10273">
    <property type="entry name" value="WGG"/>
    <property type="match status" value="1"/>
</dbReference>
<feature type="region of interest" description="Disordered" evidence="3">
    <location>
        <begin position="124"/>
        <end position="195"/>
    </location>
</feature>
<name>A0AA39PTH5_9AGAR</name>
<reference evidence="4" key="1">
    <citation type="submission" date="2023-06" db="EMBL/GenBank/DDBJ databases">
        <authorList>
            <consortium name="Lawrence Berkeley National Laboratory"/>
            <person name="Ahrendt S."/>
            <person name="Sahu N."/>
            <person name="Indic B."/>
            <person name="Wong-Bajracharya J."/>
            <person name="Merenyi Z."/>
            <person name="Ke H.-M."/>
            <person name="Monk M."/>
            <person name="Kocsube S."/>
            <person name="Drula E."/>
            <person name="Lipzen A."/>
            <person name="Balint B."/>
            <person name="Henrissat B."/>
            <person name="Andreopoulos B."/>
            <person name="Martin F.M."/>
            <person name="Harder C.B."/>
            <person name="Rigling D."/>
            <person name="Ford K.L."/>
            <person name="Foster G.D."/>
            <person name="Pangilinan J."/>
            <person name="Papanicolaou A."/>
            <person name="Barry K."/>
            <person name="LaButti K."/>
            <person name="Viragh M."/>
            <person name="Koriabine M."/>
            <person name="Yan M."/>
            <person name="Riley R."/>
            <person name="Champramary S."/>
            <person name="Plett K.L."/>
            <person name="Tsai I.J."/>
            <person name="Slot J."/>
            <person name="Sipos G."/>
            <person name="Plett J."/>
            <person name="Nagy L.G."/>
            <person name="Grigoriev I.V."/>
        </authorList>
    </citation>
    <scope>NUCLEOTIDE SEQUENCE</scope>
    <source>
        <strain evidence="4">ICMP 16352</strain>
    </source>
</reference>
<evidence type="ECO:0000313" key="5">
    <source>
        <dbReference type="Proteomes" id="UP001175227"/>
    </source>
</evidence>
<comment type="similarity">
    <text evidence="1">Belongs to the TSR2 family.</text>
</comment>
<comment type="caution">
    <text evidence="4">The sequence shown here is derived from an EMBL/GenBank/DDBJ whole genome shotgun (WGS) entry which is preliminary data.</text>
</comment>
<keyword evidence="5" id="KW-1185">Reference proteome</keyword>
<protein>
    <submittedName>
        <fullName evidence="4">Pre-rRNA-processing protein TSR2-domain-containing protein</fullName>
    </submittedName>
</protein>
<sequence>MNATKPPPLTSVLFARGVIARLSIWPILRLAIQENWGGPNGPEKRTWLASVIVDTFEEQSTPPDDQYIEEILLQVMADEFETQIEDGSAEPVAVDVVQLWEQCHAGQDVLVRKFEDAAEKLKGKKIDVPQTSGDDEEWEDDDGSDESGEDEEMDDEPVPQLLNHRQKDEPEIDEDGFTLVKGKGRRPSEDSPICQKGTHISGWLETQPDKLFLLQTKNELGVLLPEKVSVNGTEN</sequence>
<dbReference type="PANTHER" id="PTHR21250">
    <property type="entry name" value="PRE-RRNA-PROCESSING PROTEIN TSR2 HOMOLOG"/>
    <property type="match status" value="1"/>
</dbReference>
<dbReference type="Proteomes" id="UP001175227">
    <property type="component" value="Unassembled WGS sequence"/>
</dbReference>
<dbReference type="EMBL" id="JAUEPR010000001">
    <property type="protein sequence ID" value="KAK0490252.1"/>
    <property type="molecule type" value="Genomic_DNA"/>
</dbReference>
<feature type="compositionally biased region" description="Acidic residues" evidence="3">
    <location>
        <begin position="133"/>
        <end position="157"/>
    </location>
</feature>
<dbReference type="GO" id="GO:0006364">
    <property type="term" value="P:rRNA processing"/>
    <property type="evidence" value="ECO:0007669"/>
    <property type="project" value="UniProtKB-KW"/>
</dbReference>
<organism evidence="4 5">
    <name type="scientific">Armillaria novae-zelandiae</name>
    <dbReference type="NCBI Taxonomy" id="153914"/>
    <lineage>
        <taxon>Eukaryota</taxon>
        <taxon>Fungi</taxon>
        <taxon>Dikarya</taxon>
        <taxon>Basidiomycota</taxon>
        <taxon>Agaricomycotina</taxon>
        <taxon>Agaricomycetes</taxon>
        <taxon>Agaricomycetidae</taxon>
        <taxon>Agaricales</taxon>
        <taxon>Marasmiineae</taxon>
        <taxon>Physalacriaceae</taxon>
        <taxon>Armillaria</taxon>
    </lineage>
</organism>